<organism evidence="1 2">
    <name type="scientific">Lentzea albida</name>
    <dbReference type="NCBI Taxonomy" id="65499"/>
    <lineage>
        <taxon>Bacteria</taxon>
        <taxon>Bacillati</taxon>
        <taxon>Actinomycetota</taxon>
        <taxon>Actinomycetes</taxon>
        <taxon>Pseudonocardiales</taxon>
        <taxon>Pseudonocardiaceae</taxon>
        <taxon>Lentzea</taxon>
    </lineage>
</organism>
<keyword evidence="2" id="KW-1185">Reference proteome</keyword>
<protein>
    <submittedName>
        <fullName evidence="1">Uncharacterized protein</fullName>
    </submittedName>
</protein>
<evidence type="ECO:0000313" key="2">
    <source>
        <dbReference type="Proteomes" id="UP000199503"/>
    </source>
</evidence>
<dbReference type="AlphaFoldDB" id="A0A1H9VA22"/>
<dbReference type="STRING" id="65499.SAMN04488000_117139"/>
<gene>
    <name evidence="1" type="ORF">SAMN04488000_117139</name>
</gene>
<sequence length="68" mass="7095">MTVAVRRRCRVSAASKSNTAFSTAWWSSSERSTVMSGVETSTGTRSSAQTSDAFVAGSVLKSLSGKTS</sequence>
<evidence type="ECO:0000313" key="1">
    <source>
        <dbReference type="EMBL" id="SES18103.1"/>
    </source>
</evidence>
<name>A0A1H9VA22_9PSEU</name>
<dbReference type="EMBL" id="FOFV01000017">
    <property type="protein sequence ID" value="SES18103.1"/>
    <property type="molecule type" value="Genomic_DNA"/>
</dbReference>
<dbReference type="Proteomes" id="UP000199503">
    <property type="component" value="Unassembled WGS sequence"/>
</dbReference>
<reference evidence="2" key="1">
    <citation type="submission" date="2016-10" db="EMBL/GenBank/DDBJ databases">
        <authorList>
            <person name="Varghese N."/>
            <person name="Submissions S."/>
        </authorList>
    </citation>
    <scope>NUCLEOTIDE SEQUENCE [LARGE SCALE GENOMIC DNA]</scope>
    <source>
        <strain evidence="2">DSM 44437</strain>
    </source>
</reference>
<accession>A0A1H9VA22</accession>
<proteinExistence type="predicted"/>